<keyword evidence="1" id="KW-0472">Membrane</keyword>
<feature type="transmembrane region" description="Helical" evidence="1">
    <location>
        <begin position="191"/>
        <end position="212"/>
    </location>
</feature>
<comment type="caution">
    <text evidence="2">The sequence shown here is derived from an EMBL/GenBank/DDBJ whole genome shotgun (WGS) entry which is preliminary data.</text>
</comment>
<feature type="transmembrane region" description="Helical" evidence="1">
    <location>
        <begin position="12"/>
        <end position="31"/>
    </location>
</feature>
<reference evidence="2 3" key="1">
    <citation type="submission" date="2018-11" db="EMBL/GenBank/DDBJ databases">
        <title>Genomic Encyclopedia of Type Strains, Phase IV (KMG-IV): sequencing the most valuable type-strain genomes for metagenomic binning, comparative biology and taxonomic classification.</title>
        <authorList>
            <person name="Goeker M."/>
        </authorList>
    </citation>
    <scope>NUCLEOTIDE SEQUENCE [LARGE SCALE GENOMIC DNA]</scope>
    <source>
        <strain evidence="2 3">DSM 27238</strain>
    </source>
</reference>
<feature type="transmembrane region" description="Helical" evidence="1">
    <location>
        <begin position="128"/>
        <end position="149"/>
    </location>
</feature>
<accession>A0A3N4VW68</accession>
<keyword evidence="1" id="KW-1133">Transmembrane helix</keyword>
<gene>
    <name evidence="2" type="ORF">EDC46_0020</name>
</gene>
<proteinExistence type="predicted"/>
<evidence type="ECO:0000256" key="1">
    <source>
        <dbReference type="SAM" id="Phobius"/>
    </source>
</evidence>
<sequence length="272" mass="31091">MSDHQQSNSKLEIITFTILPLCLMLFIQMWLNYNAAPKNSIFISPYLLAFLVTIILSLIVLWKGDICPGQRGRLVTILPWLVLFSLGNTAYSLGFTPKHTPALLIMTVSVVLPFLLWKLPEDEQFKNIFIYCGLAMAGIAVFQYLLIYWYELPSLFNGLRANNFAQLLLGILLAGWYLVLAKSRLEGFLKLLVLLALGTLILNYLWVAFMMYQYLHLMPETPLYPFFIFFAVQFMIFMALAWLLLGKNIKNPTAWTLATGLAMLYPLTNIVL</sequence>
<keyword evidence="1" id="KW-0812">Transmembrane</keyword>
<feature type="transmembrane region" description="Helical" evidence="1">
    <location>
        <begin position="43"/>
        <end position="62"/>
    </location>
</feature>
<organism evidence="2 3">
    <name type="scientific">Vespertiliibacter pulmonis</name>
    <dbReference type="NCBI Taxonomy" id="1443036"/>
    <lineage>
        <taxon>Bacteria</taxon>
        <taxon>Pseudomonadati</taxon>
        <taxon>Pseudomonadota</taxon>
        <taxon>Gammaproteobacteria</taxon>
        <taxon>Pasteurellales</taxon>
        <taxon>Pasteurellaceae</taxon>
        <taxon>Vespertiliibacter</taxon>
    </lineage>
</organism>
<evidence type="ECO:0000313" key="3">
    <source>
        <dbReference type="Proteomes" id="UP000281691"/>
    </source>
</evidence>
<feature type="transmembrane region" description="Helical" evidence="1">
    <location>
        <begin position="161"/>
        <end position="179"/>
    </location>
</feature>
<keyword evidence="3" id="KW-1185">Reference proteome</keyword>
<protein>
    <submittedName>
        <fullName evidence="2">Uncharacterized protein</fullName>
    </submittedName>
</protein>
<dbReference type="EMBL" id="RKQP01000001">
    <property type="protein sequence ID" value="RPE85643.1"/>
    <property type="molecule type" value="Genomic_DNA"/>
</dbReference>
<evidence type="ECO:0000313" key="2">
    <source>
        <dbReference type="EMBL" id="RPE85643.1"/>
    </source>
</evidence>
<feature type="transmembrane region" description="Helical" evidence="1">
    <location>
        <begin position="74"/>
        <end position="93"/>
    </location>
</feature>
<feature type="transmembrane region" description="Helical" evidence="1">
    <location>
        <begin position="99"/>
        <end position="116"/>
    </location>
</feature>
<dbReference type="RefSeq" id="WP_124210232.1">
    <property type="nucleotide sequence ID" value="NZ_CP016615.1"/>
</dbReference>
<feature type="transmembrane region" description="Helical" evidence="1">
    <location>
        <begin position="224"/>
        <end position="245"/>
    </location>
</feature>
<dbReference type="AlphaFoldDB" id="A0A3N4VW68"/>
<dbReference type="Proteomes" id="UP000281691">
    <property type="component" value="Unassembled WGS sequence"/>
</dbReference>
<name>A0A3N4VW68_9PAST</name>
<dbReference type="OrthoDB" id="5915482at2"/>